<dbReference type="PANTHER" id="PTHR11071">
    <property type="entry name" value="PEPTIDYL-PROLYL CIS-TRANS ISOMERASE"/>
    <property type="match status" value="1"/>
</dbReference>
<dbReference type="PROSITE" id="PS50072">
    <property type="entry name" value="CSA_PPIASE_2"/>
    <property type="match status" value="1"/>
</dbReference>
<proteinExistence type="inferred from homology"/>
<dbReference type="OrthoDB" id="407558at2759"/>
<comment type="similarity">
    <text evidence="1">Belongs to the cyclophilin-type PPIase family.</text>
</comment>
<dbReference type="Gene3D" id="2.40.100.10">
    <property type="entry name" value="Cyclophilin-like"/>
    <property type="match status" value="1"/>
</dbReference>
<gene>
    <name evidence="4" type="ORF">RHSIM_Rhsim08G0103400</name>
</gene>
<evidence type="ECO:0000256" key="2">
    <source>
        <dbReference type="SAM" id="Phobius"/>
    </source>
</evidence>
<dbReference type="GO" id="GO:0003755">
    <property type="term" value="F:peptidyl-prolyl cis-trans isomerase activity"/>
    <property type="evidence" value="ECO:0007669"/>
    <property type="project" value="InterPro"/>
</dbReference>
<feature type="domain" description="PPIase cyclophilin-type" evidence="3">
    <location>
        <begin position="7"/>
        <end position="173"/>
    </location>
</feature>
<dbReference type="AlphaFoldDB" id="A0A834GIJ6"/>
<accession>A0A834GIJ6</accession>
<dbReference type="SUPFAM" id="SSF50891">
    <property type="entry name" value="Cyclophilin-like"/>
    <property type="match status" value="1"/>
</dbReference>
<keyword evidence="2" id="KW-0812">Transmembrane</keyword>
<dbReference type="InterPro" id="IPR002130">
    <property type="entry name" value="Cyclophilin-type_PPIase_dom"/>
</dbReference>
<dbReference type="FunFam" id="2.40.100.10:FF:000009">
    <property type="entry name" value="Peptidyl-prolyl cis-trans isomerase D"/>
    <property type="match status" value="1"/>
</dbReference>
<dbReference type="EMBL" id="WJXA01000008">
    <property type="protein sequence ID" value="KAF7135904.1"/>
    <property type="molecule type" value="Genomic_DNA"/>
</dbReference>
<evidence type="ECO:0000313" key="5">
    <source>
        <dbReference type="Proteomes" id="UP000626092"/>
    </source>
</evidence>
<feature type="transmembrane region" description="Helical" evidence="2">
    <location>
        <begin position="269"/>
        <end position="288"/>
    </location>
</feature>
<evidence type="ECO:0000259" key="3">
    <source>
        <dbReference type="PROSITE" id="PS50072"/>
    </source>
</evidence>
<organism evidence="4 5">
    <name type="scientific">Rhododendron simsii</name>
    <name type="common">Sims's rhododendron</name>
    <dbReference type="NCBI Taxonomy" id="118357"/>
    <lineage>
        <taxon>Eukaryota</taxon>
        <taxon>Viridiplantae</taxon>
        <taxon>Streptophyta</taxon>
        <taxon>Embryophyta</taxon>
        <taxon>Tracheophyta</taxon>
        <taxon>Spermatophyta</taxon>
        <taxon>Magnoliopsida</taxon>
        <taxon>eudicotyledons</taxon>
        <taxon>Gunneridae</taxon>
        <taxon>Pentapetalae</taxon>
        <taxon>asterids</taxon>
        <taxon>Ericales</taxon>
        <taxon>Ericaceae</taxon>
        <taxon>Ericoideae</taxon>
        <taxon>Rhodoreae</taxon>
        <taxon>Rhododendron</taxon>
    </lineage>
</organism>
<comment type="caution">
    <text evidence="4">The sequence shown here is derived from an EMBL/GenBank/DDBJ whole genome shotgun (WGS) entry which is preliminary data.</text>
</comment>
<dbReference type="Proteomes" id="UP000626092">
    <property type="component" value="Unassembled WGS sequence"/>
</dbReference>
<dbReference type="GO" id="GO:0016018">
    <property type="term" value="F:cyclosporin A binding"/>
    <property type="evidence" value="ECO:0007669"/>
    <property type="project" value="TreeGrafter"/>
</dbReference>
<keyword evidence="2" id="KW-1133">Transmembrane helix</keyword>
<keyword evidence="5" id="KW-1185">Reference proteome</keyword>
<reference evidence="4" key="1">
    <citation type="submission" date="2019-11" db="EMBL/GenBank/DDBJ databases">
        <authorList>
            <person name="Liu Y."/>
            <person name="Hou J."/>
            <person name="Li T.-Q."/>
            <person name="Guan C.-H."/>
            <person name="Wu X."/>
            <person name="Wu H.-Z."/>
            <person name="Ling F."/>
            <person name="Zhang R."/>
            <person name="Shi X.-G."/>
            <person name="Ren J.-P."/>
            <person name="Chen E.-F."/>
            <person name="Sun J.-M."/>
        </authorList>
    </citation>
    <scope>NUCLEOTIDE SEQUENCE</scope>
    <source>
        <strain evidence="4">Adult_tree_wgs_1</strain>
        <tissue evidence="4">Leaves</tissue>
    </source>
</reference>
<evidence type="ECO:0000256" key="1">
    <source>
        <dbReference type="ARBA" id="ARBA00007365"/>
    </source>
</evidence>
<name>A0A834GIJ6_RHOSS</name>
<keyword evidence="2" id="KW-0472">Membrane</keyword>
<evidence type="ECO:0000313" key="4">
    <source>
        <dbReference type="EMBL" id="KAF7135904.1"/>
    </source>
</evidence>
<dbReference type="Gene3D" id="1.10.150.160">
    <property type="match status" value="1"/>
</dbReference>
<dbReference type="PANTHER" id="PTHR11071:SF561">
    <property type="entry name" value="PEPTIDYL-PROLYL CIS-TRANS ISOMERASE D-RELATED"/>
    <property type="match status" value="1"/>
</dbReference>
<dbReference type="InterPro" id="IPR029000">
    <property type="entry name" value="Cyclophilin-like_dom_sf"/>
</dbReference>
<protein>
    <recommendedName>
        <fullName evidence="3">PPIase cyclophilin-type domain-containing protein</fullName>
    </recommendedName>
</protein>
<dbReference type="PRINTS" id="PR00153">
    <property type="entry name" value="CSAPPISMRASE"/>
</dbReference>
<sequence length="366" mass="40656">MVNPRCFLDISIGGEVEGRIVVELYEDVVPKTAENFRALCTGEKGIGPNTAVPLHFKGSCFHCIRKGFMIQGGDISARNGTGGESIYGLKFEDENFGLKHERKGMLSMANDGSPNTNGSQFFITTTRTSHLDGKHVVFGKVIKGMRVVRFIENVATVDNYYPTLDIVIVNCGEIAEGADDRTSNFFKDGDDSSDSPSDLDVKTDKTSCCTSAVDSIIAFGNEHFKKPDYKTALEKSRKALNFLDACWDMKEEVIDQGCPFTLICSYDTIFYFILFYFFVILVTSTINYSEYSFRSLSQESLYDFTEKSSSLKKTMSEIFANSSEKGEMEPPPAQEMICQAEDDLDSIADECCSDCCSDSCFEDLCS</sequence>
<dbReference type="GO" id="GO:0006457">
    <property type="term" value="P:protein folding"/>
    <property type="evidence" value="ECO:0007669"/>
    <property type="project" value="TreeGrafter"/>
</dbReference>
<dbReference type="Pfam" id="PF00160">
    <property type="entry name" value="Pro_isomerase"/>
    <property type="match status" value="1"/>
</dbReference>
<dbReference type="GO" id="GO:0005737">
    <property type="term" value="C:cytoplasm"/>
    <property type="evidence" value="ECO:0007669"/>
    <property type="project" value="TreeGrafter"/>
</dbReference>